<dbReference type="EMBL" id="LAZR01037041">
    <property type="protein sequence ID" value="KKL23255.1"/>
    <property type="molecule type" value="Genomic_DNA"/>
</dbReference>
<protein>
    <submittedName>
        <fullName evidence="2">Uncharacterized protein</fullName>
    </submittedName>
</protein>
<feature type="transmembrane region" description="Helical" evidence="1">
    <location>
        <begin position="6"/>
        <end position="29"/>
    </location>
</feature>
<keyword evidence="1" id="KW-1133">Transmembrane helix</keyword>
<reference evidence="2" key="1">
    <citation type="journal article" date="2015" name="Nature">
        <title>Complex archaea that bridge the gap between prokaryotes and eukaryotes.</title>
        <authorList>
            <person name="Spang A."/>
            <person name="Saw J.H."/>
            <person name="Jorgensen S.L."/>
            <person name="Zaremba-Niedzwiedzka K."/>
            <person name="Martijn J."/>
            <person name="Lind A.E."/>
            <person name="van Eijk R."/>
            <person name="Schleper C."/>
            <person name="Guy L."/>
            <person name="Ettema T.J."/>
        </authorList>
    </citation>
    <scope>NUCLEOTIDE SEQUENCE</scope>
</reference>
<keyword evidence="1" id="KW-0812">Transmembrane</keyword>
<comment type="caution">
    <text evidence="2">The sequence shown here is derived from an EMBL/GenBank/DDBJ whole genome shotgun (WGS) entry which is preliminary data.</text>
</comment>
<accession>A0A0F9BN34</accession>
<feature type="non-terminal residue" evidence="2">
    <location>
        <position position="1"/>
    </location>
</feature>
<evidence type="ECO:0000313" key="2">
    <source>
        <dbReference type="EMBL" id="KKL23255.1"/>
    </source>
</evidence>
<sequence length="246" mass="28935">IVAIYFIFFGVMGLTFLVLVGVIAGKDIYLAFRRWFSKKGCEVYLVNLTRTVSHYFMTPKEGVFRIEDIKKYQSNVLKIKTPTGYEEVVPISLASGKNDVQSIEIVPTLETMVSRFNDALRNTQHDYLWNYMHLDDQEYWESKEKYVTTFKKVSDIRKELGFTIPKLEIGKNIRKLDTWKHKVTGKEYADVVEVPVEAKINENESEINLLYYQKIDGIWKYFTQTNKKESQEEIDNYEELKNLFSN</sequence>
<dbReference type="AlphaFoldDB" id="A0A0F9BN34"/>
<proteinExistence type="predicted"/>
<organism evidence="2">
    <name type="scientific">marine sediment metagenome</name>
    <dbReference type="NCBI Taxonomy" id="412755"/>
    <lineage>
        <taxon>unclassified sequences</taxon>
        <taxon>metagenomes</taxon>
        <taxon>ecological metagenomes</taxon>
    </lineage>
</organism>
<gene>
    <name evidence="2" type="ORF">LCGC14_2427210</name>
</gene>
<name>A0A0F9BN34_9ZZZZ</name>
<evidence type="ECO:0000256" key="1">
    <source>
        <dbReference type="SAM" id="Phobius"/>
    </source>
</evidence>
<keyword evidence="1" id="KW-0472">Membrane</keyword>